<keyword evidence="7" id="KW-1185">Reference proteome</keyword>
<organism evidence="6 7">
    <name type="scientific">Methylopila jiangsuensis</name>
    <dbReference type="NCBI Taxonomy" id="586230"/>
    <lineage>
        <taxon>Bacteria</taxon>
        <taxon>Pseudomonadati</taxon>
        <taxon>Pseudomonadota</taxon>
        <taxon>Alphaproteobacteria</taxon>
        <taxon>Hyphomicrobiales</taxon>
        <taxon>Methylopilaceae</taxon>
        <taxon>Methylopila</taxon>
    </lineage>
</organism>
<reference evidence="6" key="1">
    <citation type="journal article" date="2014" name="Int. J. Syst. Evol. Microbiol.">
        <title>Complete genome sequence of Corynebacterium casei LMG S-19264T (=DSM 44701T), isolated from a smear-ripened cheese.</title>
        <authorList>
            <consortium name="US DOE Joint Genome Institute (JGI-PGF)"/>
            <person name="Walter F."/>
            <person name="Albersmeier A."/>
            <person name="Kalinowski J."/>
            <person name="Ruckert C."/>
        </authorList>
    </citation>
    <scope>NUCLEOTIDE SEQUENCE</scope>
    <source>
        <strain evidence="6">VKM B-2555</strain>
    </source>
</reference>
<name>A0A9W6N3R4_9HYPH</name>
<dbReference type="EMBL" id="BSFK01000016">
    <property type="protein sequence ID" value="GLK77319.1"/>
    <property type="molecule type" value="Genomic_DNA"/>
</dbReference>
<dbReference type="PANTHER" id="PTHR35814">
    <property type="match status" value="1"/>
</dbReference>
<comment type="subcellular location">
    <subcellularLocation>
        <location evidence="1">Membrane</location>
    </subcellularLocation>
</comment>
<evidence type="ECO:0000313" key="6">
    <source>
        <dbReference type="EMBL" id="GLK77319.1"/>
    </source>
</evidence>
<keyword evidence="3 5" id="KW-1133">Transmembrane helix</keyword>
<evidence type="ECO:0000256" key="3">
    <source>
        <dbReference type="ARBA" id="ARBA00022989"/>
    </source>
</evidence>
<accession>A0A9W6N3R4</accession>
<keyword evidence="4 5" id="KW-0472">Membrane</keyword>
<dbReference type="Gene3D" id="1.20.120.550">
    <property type="entry name" value="Membrane associated eicosanoid/glutathione metabolism-like domain"/>
    <property type="match status" value="1"/>
</dbReference>
<evidence type="ECO:0000256" key="1">
    <source>
        <dbReference type="ARBA" id="ARBA00004370"/>
    </source>
</evidence>
<keyword evidence="2 5" id="KW-0812">Transmembrane</keyword>
<comment type="caution">
    <text evidence="6">The sequence shown here is derived from an EMBL/GenBank/DDBJ whole genome shotgun (WGS) entry which is preliminary data.</text>
</comment>
<evidence type="ECO:0000256" key="5">
    <source>
        <dbReference type="SAM" id="Phobius"/>
    </source>
</evidence>
<dbReference type="SUPFAM" id="SSF161084">
    <property type="entry name" value="MAPEG domain-like"/>
    <property type="match status" value="1"/>
</dbReference>
<dbReference type="PANTHER" id="PTHR35814:SF1">
    <property type="entry name" value="GLUTATHIONE S-TRANSFERASE-RELATED"/>
    <property type="match status" value="1"/>
</dbReference>
<evidence type="ECO:0008006" key="8">
    <source>
        <dbReference type="Google" id="ProtNLM"/>
    </source>
</evidence>
<dbReference type="Proteomes" id="UP001143364">
    <property type="component" value="Unassembled WGS sequence"/>
</dbReference>
<evidence type="ECO:0000313" key="7">
    <source>
        <dbReference type="Proteomes" id="UP001143364"/>
    </source>
</evidence>
<sequence>MAPLVFPALTAFYGALLAILFVALSGWVVAGRVNANALHGDGGDDSLAKRIRAHGNFAEYVPFALLLIGLYEAGGGSHGLTRGLLIALLLARLSHPYGMFTPANHWTQFAFRGGAVIVTFLVILIAAGALLLH</sequence>
<feature type="transmembrane region" description="Helical" evidence="5">
    <location>
        <begin position="109"/>
        <end position="132"/>
    </location>
</feature>
<proteinExistence type="predicted"/>
<dbReference type="Pfam" id="PF01124">
    <property type="entry name" value="MAPEG"/>
    <property type="match status" value="1"/>
</dbReference>
<reference evidence="6" key="2">
    <citation type="submission" date="2023-01" db="EMBL/GenBank/DDBJ databases">
        <authorList>
            <person name="Sun Q."/>
            <person name="Evtushenko L."/>
        </authorList>
    </citation>
    <scope>NUCLEOTIDE SEQUENCE</scope>
    <source>
        <strain evidence="6">VKM B-2555</strain>
    </source>
</reference>
<protein>
    <recommendedName>
        <fullName evidence="8">Glutathione S-transferase</fullName>
    </recommendedName>
</protein>
<evidence type="ECO:0000256" key="2">
    <source>
        <dbReference type="ARBA" id="ARBA00022692"/>
    </source>
</evidence>
<dbReference type="InterPro" id="IPR023352">
    <property type="entry name" value="MAPEG-like_dom_sf"/>
</dbReference>
<gene>
    <name evidence="6" type="ORF">GCM10008171_25730</name>
</gene>
<dbReference type="RefSeq" id="WP_271205172.1">
    <property type="nucleotide sequence ID" value="NZ_BSFK01000016.1"/>
</dbReference>
<evidence type="ECO:0000256" key="4">
    <source>
        <dbReference type="ARBA" id="ARBA00023136"/>
    </source>
</evidence>
<dbReference type="AlphaFoldDB" id="A0A9W6N3R4"/>
<dbReference type="InterPro" id="IPR001129">
    <property type="entry name" value="Membr-assoc_MAPEG"/>
</dbReference>
<dbReference type="GO" id="GO:0016020">
    <property type="term" value="C:membrane"/>
    <property type="evidence" value="ECO:0007669"/>
    <property type="project" value="UniProtKB-SubCell"/>
</dbReference>